<keyword evidence="2" id="KW-0472">Membrane</keyword>
<evidence type="ECO:0000313" key="5">
    <source>
        <dbReference type="Proteomes" id="UP000060043"/>
    </source>
</evidence>
<proteinExistence type="predicted"/>
<dbReference type="EMBL" id="CP013694">
    <property type="protein sequence ID" value="ALU29718.1"/>
    <property type="molecule type" value="Genomic_DNA"/>
</dbReference>
<evidence type="ECO:0000256" key="2">
    <source>
        <dbReference type="SAM" id="Phobius"/>
    </source>
</evidence>
<evidence type="ECO:0000313" key="4">
    <source>
        <dbReference type="EMBL" id="ALU32454.1"/>
    </source>
</evidence>
<feature type="region of interest" description="Disordered" evidence="1">
    <location>
        <begin position="404"/>
        <end position="474"/>
    </location>
</feature>
<accession>A0A0U3GXE1</accession>
<protein>
    <recommendedName>
        <fullName evidence="7">S-rich protein</fullName>
    </recommendedName>
</protein>
<name>A0A0U3GXE1_9CREN</name>
<evidence type="ECO:0000313" key="6">
    <source>
        <dbReference type="Proteomes" id="UP000065473"/>
    </source>
</evidence>
<dbReference type="AlphaFoldDB" id="A0A0U3GXE1"/>
<evidence type="ECO:0000313" key="3">
    <source>
        <dbReference type="EMBL" id="ALU29718.1"/>
    </source>
</evidence>
<dbReference type="EMBL" id="CP013695">
    <property type="protein sequence ID" value="ALU32454.1"/>
    <property type="molecule type" value="Genomic_DNA"/>
</dbReference>
<gene>
    <name evidence="3" type="ORF">ATY89_07030</name>
    <name evidence="4" type="ORF">ATZ20_10050</name>
</gene>
<dbReference type="RefSeq" id="WP_011279002.1">
    <property type="nucleotide sequence ID" value="NZ_BHWZ01000006.1"/>
</dbReference>
<dbReference type="SUPFAM" id="SSF101690">
    <property type="entry name" value="PAZ domain"/>
    <property type="match status" value="1"/>
</dbReference>
<dbReference type="InterPro" id="IPR036085">
    <property type="entry name" value="PAZ_dom_sf"/>
</dbReference>
<sequence>MKERLSSVLVLVISISLLAISIYPYTVFNSAVGYYPQLLYTFQFPLNSTSSYGITYFNNGLVIPAVSIKGSSPYDINISYIYLSSENTEKLILNYTLSSPVMPTVSVSSFTDGHYLGMYYGIKYYNNIQSGTFVNSSLYNRPGQFIMVSDAYTENVILNYPNEGFNLSMVLISYEPNQWWFYYPPYTTLTPLTGMPTAAYGIAINHNYKVIILGNSYQGSNQLIAYLATNPSDPVSLSVIANFTLPQEIDWIASVNNLVYVDLKNTGINVYDLNLSSPKPLMEIGSIQFPLSSTPLGVINSSLYIIGKGNGTLDLVSIHDENIKTVSQLPLISNDVQAFMVSQNISIANGNKLYLVNTKTGYIFNITLNNPLIIIGNQAYSAYTEGSSLIINVYEIKYGVIPTSTTSQSTPTSTSNTSTSISTTSVSQTTSSNQATTSSQVSTSLSQVGESSSTSVSSTEPLSSGLSQPQTTSSPSISPFIIVVIVVVIIIVIVVLLLVRRR</sequence>
<dbReference type="STRING" id="1435377.SUSAZ_10380"/>
<dbReference type="SUPFAM" id="SSF101908">
    <property type="entry name" value="Putative isomerase YbhE"/>
    <property type="match status" value="1"/>
</dbReference>
<evidence type="ECO:0000256" key="1">
    <source>
        <dbReference type="SAM" id="MobiDB-lite"/>
    </source>
</evidence>
<dbReference type="GeneID" id="14552729"/>
<feature type="transmembrane region" description="Helical" evidence="2">
    <location>
        <begin position="477"/>
        <end position="499"/>
    </location>
</feature>
<organism evidence="3 6">
    <name type="scientific">Sulfolobus acidocaldarius</name>
    <dbReference type="NCBI Taxonomy" id="2285"/>
    <lineage>
        <taxon>Archaea</taxon>
        <taxon>Thermoproteota</taxon>
        <taxon>Thermoprotei</taxon>
        <taxon>Sulfolobales</taxon>
        <taxon>Sulfolobaceae</taxon>
        <taxon>Sulfolobus</taxon>
    </lineage>
</organism>
<dbReference type="Proteomes" id="UP000060043">
    <property type="component" value="Chromosome"/>
</dbReference>
<keyword evidence="2" id="KW-0812">Transmembrane</keyword>
<dbReference type="Proteomes" id="UP000065473">
    <property type="component" value="Chromosome"/>
</dbReference>
<reference evidence="5 6" key="1">
    <citation type="submission" date="2015-12" db="EMBL/GenBank/DDBJ databases">
        <title>A stable core within a dynamic pangenome in Sulfolobus acidocaldarius.</title>
        <authorList>
            <person name="Anderson R."/>
            <person name="Kouris A."/>
            <person name="Seward C."/>
            <person name="Campbell K."/>
            <person name="Whitaker R."/>
        </authorList>
    </citation>
    <scope>NUCLEOTIDE SEQUENCE [LARGE SCALE GENOMIC DNA]</scope>
    <source>
        <strain evidence="3 6">GG12-C01-09</strain>
        <strain evidence="4 5">NG05B_CO5_07</strain>
    </source>
</reference>
<evidence type="ECO:0008006" key="7">
    <source>
        <dbReference type="Google" id="ProtNLM"/>
    </source>
</evidence>
<keyword evidence="2" id="KW-1133">Transmembrane helix</keyword>